<dbReference type="Proteomes" id="UP000023772">
    <property type="component" value="Chromosome"/>
</dbReference>
<evidence type="ECO:0000313" key="2">
    <source>
        <dbReference type="Proteomes" id="UP000023772"/>
    </source>
</evidence>
<gene>
    <name evidence="1" type="ORF">FH5T_11350</name>
</gene>
<dbReference type="EMBL" id="CP007451">
    <property type="protein sequence ID" value="AHW61934.1"/>
    <property type="molecule type" value="Genomic_DNA"/>
</dbReference>
<protein>
    <recommendedName>
        <fullName evidence="3">Outer membrane protein beta-barrel domain-containing protein</fullName>
    </recommendedName>
</protein>
<organism evidence="1 2">
    <name type="scientific">Draconibacterium orientale</name>
    <dbReference type="NCBI Taxonomy" id="1168034"/>
    <lineage>
        <taxon>Bacteria</taxon>
        <taxon>Pseudomonadati</taxon>
        <taxon>Bacteroidota</taxon>
        <taxon>Bacteroidia</taxon>
        <taxon>Marinilabiliales</taxon>
        <taxon>Prolixibacteraceae</taxon>
        <taxon>Draconibacterium</taxon>
    </lineage>
</organism>
<reference evidence="1 2" key="1">
    <citation type="submission" date="2014-03" db="EMBL/GenBank/DDBJ databases">
        <title>Complete genome sequence of a deeply braunched marine Bacteroidia bacterium Draconibacterium orientale type strain FH5T.</title>
        <authorList>
            <person name="Li X."/>
            <person name="Wang X."/>
            <person name="Xie Z."/>
            <person name="Du Z."/>
            <person name="Chen G."/>
        </authorList>
    </citation>
    <scope>NUCLEOTIDE SEQUENCE [LARGE SCALE GENOMIC DNA]</scope>
    <source>
        <strain evidence="1 2">FH5</strain>
    </source>
</reference>
<name>A0ABM5QDJ4_9BACT</name>
<evidence type="ECO:0008006" key="3">
    <source>
        <dbReference type="Google" id="ProtNLM"/>
    </source>
</evidence>
<proteinExistence type="predicted"/>
<keyword evidence="2" id="KW-1185">Reference proteome</keyword>
<sequence length="235" mass="27516">MYNKLILPQALLIIKSKKCKEMENKKIALFIGILCLIFTDITNSIAQNSTTVTNKYEIAVDLQNFFSDGTPDKVLFKLNNIKDNQIKGAYRFGLGYGYYSYERKGKYGEEEYETWDENKRKRFQLVFGYEKQKRLNTLVLYYGVDFKTIINFYEEVPEQSVDLMGEDNYYELGLNPFVGLTVPLAPHLSTSFEAGLENYFYRFKADVGKDNNYTKDYVFNSSLRLPYSLTINYFF</sequence>
<accession>A0ABM5QDJ4</accession>
<evidence type="ECO:0000313" key="1">
    <source>
        <dbReference type="EMBL" id="AHW61934.1"/>
    </source>
</evidence>